<accession>A0A2C6KFV2</accession>
<evidence type="ECO:0000313" key="3">
    <source>
        <dbReference type="EMBL" id="PHJ15558.1"/>
    </source>
</evidence>
<protein>
    <recommendedName>
        <fullName evidence="5">Transmembrane protein</fullName>
    </recommendedName>
</protein>
<comment type="caution">
    <text evidence="3">The sequence shown here is derived from an EMBL/GenBank/DDBJ whole genome shotgun (WGS) entry which is preliminary data.</text>
</comment>
<name>A0A2C6KFV2_9APIC</name>
<dbReference type="AlphaFoldDB" id="A0A2C6KFV2"/>
<keyword evidence="4" id="KW-1185">Reference proteome</keyword>
<evidence type="ECO:0000313" key="4">
    <source>
        <dbReference type="Proteomes" id="UP000221165"/>
    </source>
</evidence>
<keyword evidence="2" id="KW-1133">Transmembrane helix</keyword>
<keyword evidence="2" id="KW-0812">Transmembrane</keyword>
<sequence length="131" mass="15129">MYIHISSVYEYRYVYDYNEVFFLLGKVVRSLLGEESKCGETGLRVFKRKVVSIVFAAVSGVFIDYALSHPRLSYSPSGMVYSIYLSMYVAVCNVFVIYLFVCCKKEKEEDCSKKRRQKSEGACSQEEIDSR</sequence>
<keyword evidence="2" id="KW-0472">Membrane</keyword>
<feature type="transmembrane region" description="Helical" evidence="2">
    <location>
        <begin position="79"/>
        <end position="101"/>
    </location>
</feature>
<feature type="region of interest" description="Disordered" evidence="1">
    <location>
        <begin position="109"/>
        <end position="131"/>
    </location>
</feature>
<evidence type="ECO:0000256" key="1">
    <source>
        <dbReference type="SAM" id="MobiDB-lite"/>
    </source>
</evidence>
<dbReference type="RefSeq" id="XP_067917290.1">
    <property type="nucleotide sequence ID" value="XM_068070732.1"/>
</dbReference>
<proteinExistence type="predicted"/>
<organism evidence="3 4">
    <name type="scientific">Cystoisospora suis</name>
    <dbReference type="NCBI Taxonomy" id="483139"/>
    <lineage>
        <taxon>Eukaryota</taxon>
        <taxon>Sar</taxon>
        <taxon>Alveolata</taxon>
        <taxon>Apicomplexa</taxon>
        <taxon>Conoidasida</taxon>
        <taxon>Coccidia</taxon>
        <taxon>Eucoccidiorida</taxon>
        <taxon>Eimeriorina</taxon>
        <taxon>Sarcocystidae</taxon>
        <taxon>Cystoisospora</taxon>
    </lineage>
</organism>
<evidence type="ECO:0000256" key="2">
    <source>
        <dbReference type="SAM" id="Phobius"/>
    </source>
</evidence>
<dbReference type="EMBL" id="MIGC01007884">
    <property type="protein sequence ID" value="PHJ15558.1"/>
    <property type="molecule type" value="Genomic_DNA"/>
</dbReference>
<dbReference type="GeneID" id="94433943"/>
<reference evidence="3 4" key="1">
    <citation type="journal article" date="2017" name="Int. J. Parasitol.">
        <title>The genome of the protozoan parasite Cystoisospora suis and a reverse vaccinology approach to identify vaccine candidates.</title>
        <authorList>
            <person name="Palmieri N."/>
            <person name="Shrestha A."/>
            <person name="Ruttkowski B."/>
            <person name="Beck T."/>
            <person name="Vogl C."/>
            <person name="Tomley F."/>
            <person name="Blake D.P."/>
            <person name="Joachim A."/>
        </authorList>
    </citation>
    <scope>NUCLEOTIDE SEQUENCE [LARGE SCALE GENOMIC DNA]</scope>
    <source>
        <strain evidence="3 4">Wien I</strain>
    </source>
</reference>
<evidence type="ECO:0008006" key="5">
    <source>
        <dbReference type="Google" id="ProtNLM"/>
    </source>
</evidence>
<gene>
    <name evidence="3" type="ORF">CSUI_010629</name>
</gene>
<dbReference type="Proteomes" id="UP000221165">
    <property type="component" value="Unassembled WGS sequence"/>
</dbReference>
<dbReference type="VEuPathDB" id="ToxoDB:CSUI_010629"/>
<feature type="transmembrane region" description="Helical" evidence="2">
    <location>
        <begin position="50"/>
        <end position="67"/>
    </location>
</feature>